<protein>
    <submittedName>
        <fullName evidence="1">Uncharacterized protein</fullName>
    </submittedName>
</protein>
<reference evidence="1" key="1">
    <citation type="submission" date="2023-04" db="EMBL/GenBank/DDBJ databases">
        <title>Draft Genome sequencing of Naganishia species isolated from polar environments using Oxford Nanopore Technology.</title>
        <authorList>
            <person name="Leo P."/>
            <person name="Venkateswaran K."/>
        </authorList>
    </citation>
    <scope>NUCLEOTIDE SEQUENCE</scope>
    <source>
        <strain evidence="1">MNA-CCFEE 5262</strain>
    </source>
</reference>
<evidence type="ECO:0000313" key="2">
    <source>
        <dbReference type="Proteomes" id="UP001230649"/>
    </source>
</evidence>
<organism evidence="1 2">
    <name type="scientific">Naganishia adeliensis</name>
    <dbReference type="NCBI Taxonomy" id="92952"/>
    <lineage>
        <taxon>Eukaryota</taxon>
        <taxon>Fungi</taxon>
        <taxon>Dikarya</taxon>
        <taxon>Basidiomycota</taxon>
        <taxon>Agaricomycotina</taxon>
        <taxon>Tremellomycetes</taxon>
        <taxon>Filobasidiales</taxon>
        <taxon>Filobasidiaceae</taxon>
        <taxon>Naganishia</taxon>
    </lineage>
</organism>
<sequence length="257" mass="28767">MENRKHQCLLALNKQSVDRLALATVEDNNKDIARTICAMIFLPAVADSSLLPPYWMNLEEPWYRLDGGGSDELCETCQQQNVTSAIEFLDHLERQGEDREGWAPTVALMIGACQAVQTRNDMIHTIAGELTMTVVRQRTWWKVYEEYWGKGYSRQMERCKAATCGRELPAWEGVVKDNAAVEEGSGKSLASKISSRTKRTFHSLTAKVSRTARSDSHRYTQLSATSNDQDSDPGLSILLNSPDIPSFQSFTFHSAAS</sequence>
<accession>A0ACC2V7R8</accession>
<gene>
    <name evidence="1" type="ORF">QFC20_006677</name>
</gene>
<comment type="caution">
    <text evidence="1">The sequence shown here is derived from an EMBL/GenBank/DDBJ whole genome shotgun (WGS) entry which is preliminary data.</text>
</comment>
<dbReference type="Proteomes" id="UP001230649">
    <property type="component" value="Unassembled WGS sequence"/>
</dbReference>
<dbReference type="EMBL" id="JASBWS010000125">
    <property type="protein sequence ID" value="KAJ9095395.1"/>
    <property type="molecule type" value="Genomic_DNA"/>
</dbReference>
<evidence type="ECO:0000313" key="1">
    <source>
        <dbReference type="EMBL" id="KAJ9095395.1"/>
    </source>
</evidence>
<proteinExistence type="predicted"/>
<keyword evidence="2" id="KW-1185">Reference proteome</keyword>
<name>A0ACC2V7R8_9TREE</name>